<sequence>MVVTASATALLAGCGGGGVPTLGPEASPEVVVATYLAAAQSGDAATARSLMTPEHAEQHGTEATGGRLSDVVIGEPLSIGDSEEGEGPGSTTGGRAEVSVPVDAQVTGSDISVPDGSLTWFVRLVREGGGPWLVAGEGTGP</sequence>
<dbReference type="Proteomes" id="UP000276232">
    <property type="component" value="Unassembled WGS sequence"/>
</dbReference>
<accession>A0A3N1HQA3</accession>
<dbReference type="AlphaFoldDB" id="A0A3N1HQA3"/>
<dbReference type="InParanoid" id="A0A3N1HQA3"/>
<feature type="region of interest" description="Disordered" evidence="1">
    <location>
        <begin position="46"/>
        <end position="109"/>
    </location>
</feature>
<evidence type="ECO:0000256" key="1">
    <source>
        <dbReference type="SAM" id="MobiDB-lite"/>
    </source>
</evidence>
<organism evidence="2 3">
    <name type="scientific">Pseudokineococcus lusitanus</name>
    <dbReference type="NCBI Taxonomy" id="763993"/>
    <lineage>
        <taxon>Bacteria</taxon>
        <taxon>Bacillati</taxon>
        <taxon>Actinomycetota</taxon>
        <taxon>Actinomycetes</taxon>
        <taxon>Kineosporiales</taxon>
        <taxon>Kineosporiaceae</taxon>
        <taxon>Pseudokineococcus</taxon>
    </lineage>
</organism>
<dbReference type="EMBL" id="RJKN01000002">
    <property type="protein sequence ID" value="ROP44698.1"/>
    <property type="molecule type" value="Genomic_DNA"/>
</dbReference>
<evidence type="ECO:0008006" key="4">
    <source>
        <dbReference type="Google" id="ProtNLM"/>
    </source>
</evidence>
<keyword evidence="3" id="KW-1185">Reference proteome</keyword>
<evidence type="ECO:0000313" key="3">
    <source>
        <dbReference type="Proteomes" id="UP000276232"/>
    </source>
</evidence>
<gene>
    <name evidence="2" type="ORF">EDC03_0824</name>
</gene>
<evidence type="ECO:0000313" key="2">
    <source>
        <dbReference type="EMBL" id="ROP44698.1"/>
    </source>
</evidence>
<protein>
    <recommendedName>
        <fullName evidence="4">Nuclear transport factor 2 family protein</fullName>
    </recommendedName>
</protein>
<reference evidence="2 3" key="1">
    <citation type="journal article" date="2015" name="Stand. Genomic Sci.">
        <title>Genomic Encyclopedia of Bacterial and Archaeal Type Strains, Phase III: the genomes of soil and plant-associated and newly described type strains.</title>
        <authorList>
            <person name="Whitman W.B."/>
            <person name="Woyke T."/>
            <person name="Klenk H.P."/>
            <person name="Zhou Y."/>
            <person name="Lilburn T.G."/>
            <person name="Beck B.J."/>
            <person name="De Vos P."/>
            <person name="Vandamme P."/>
            <person name="Eisen J.A."/>
            <person name="Garrity G."/>
            <person name="Hugenholtz P."/>
            <person name="Kyrpides N.C."/>
        </authorList>
    </citation>
    <scope>NUCLEOTIDE SEQUENCE [LARGE SCALE GENOMIC DNA]</scope>
    <source>
        <strain evidence="2 3">CECT 7306</strain>
    </source>
</reference>
<name>A0A3N1HQA3_9ACTN</name>
<comment type="caution">
    <text evidence="2">The sequence shown here is derived from an EMBL/GenBank/DDBJ whole genome shotgun (WGS) entry which is preliminary data.</text>
</comment>
<proteinExistence type="predicted"/>